<proteinExistence type="inferred from homology"/>
<evidence type="ECO:0000256" key="4">
    <source>
        <dbReference type="ARBA" id="ARBA00022884"/>
    </source>
</evidence>
<dbReference type="Pfam" id="PF26594">
    <property type="entry name" value="KH_NusA_2nd"/>
    <property type="match status" value="1"/>
</dbReference>
<evidence type="ECO:0000259" key="8">
    <source>
        <dbReference type="Pfam" id="PF08529"/>
    </source>
</evidence>
<dbReference type="CDD" id="cd22529">
    <property type="entry name" value="KH-II_NusA_rpt2"/>
    <property type="match status" value="1"/>
</dbReference>
<gene>
    <name evidence="7" type="primary">nusA</name>
    <name evidence="11" type="ORF">FD145_736</name>
</gene>
<dbReference type="GO" id="GO:0031564">
    <property type="term" value="P:transcription antitermination"/>
    <property type="evidence" value="ECO:0007669"/>
    <property type="project" value="UniProtKB-UniRule"/>
</dbReference>
<dbReference type="InterPro" id="IPR025249">
    <property type="entry name" value="TF_NusA_KH_1st"/>
</dbReference>
<dbReference type="GO" id="GO:0005829">
    <property type="term" value="C:cytosol"/>
    <property type="evidence" value="ECO:0007669"/>
    <property type="project" value="TreeGrafter"/>
</dbReference>
<dbReference type="InterPro" id="IPR013735">
    <property type="entry name" value="TF_NusA_N"/>
</dbReference>
<comment type="subcellular location">
    <subcellularLocation>
        <location evidence="7">Cytoplasm</location>
    </subcellularLocation>
</comment>
<dbReference type="Gene3D" id="2.40.50.140">
    <property type="entry name" value="Nucleic acid-binding proteins"/>
    <property type="match status" value="1"/>
</dbReference>
<dbReference type="FunFam" id="3.30.300.20:FF:000005">
    <property type="entry name" value="Transcription termination/antitermination protein NusA"/>
    <property type="match status" value="1"/>
</dbReference>
<dbReference type="PANTHER" id="PTHR22648:SF0">
    <property type="entry name" value="TRANSCRIPTION TERMINATION_ANTITERMINATION PROTEIN NUSA"/>
    <property type="match status" value="1"/>
</dbReference>
<reference evidence="11 12" key="1">
    <citation type="submission" date="2019-12" db="EMBL/GenBank/DDBJ databases">
        <authorList>
            <person name="Wolfe R."/>
            <person name="Danczak R."/>
            <person name="Wilkins M."/>
        </authorList>
    </citation>
    <scope>NUCLEOTIDE SEQUENCE [LARGE SCALE GENOMIC DNA]</scope>
    <source>
        <strain evidence="11">X2_MaxBin.013</strain>
    </source>
</reference>
<dbReference type="FunFam" id="3.30.300.20:FF:000002">
    <property type="entry name" value="Transcription termination/antitermination protein NusA"/>
    <property type="match status" value="1"/>
</dbReference>
<evidence type="ECO:0000256" key="3">
    <source>
        <dbReference type="ARBA" id="ARBA00022814"/>
    </source>
</evidence>
<dbReference type="InterPro" id="IPR058582">
    <property type="entry name" value="KH_NusA_2nd"/>
</dbReference>
<dbReference type="InterPro" id="IPR015946">
    <property type="entry name" value="KH_dom-like_a/b"/>
</dbReference>
<feature type="domain" description="Transcription factor NusA first KH" evidence="9">
    <location>
        <begin position="169"/>
        <end position="246"/>
    </location>
</feature>
<dbReference type="InterPro" id="IPR009019">
    <property type="entry name" value="KH_sf_prok-type"/>
</dbReference>
<dbReference type="Gene3D" id="3.30.1480.10">
    <property type="entry name" value="NusA, N-terminal domain"/>
    <property type="match status" value="1"/>
</dbReference>
<comment type="function">
    <text evidence="7">Participates in both transcription termination and antitermination.</text>
</comment>
<comment type="subunit">
    <text evidence="7">Monomer. Binds directly to the core enzyme of the DNA-dependent RNA polymerase and to nascent RNA.</text>
</comment>
<dbReference type="GO" id="GO:0006353">
    <property type="term" value="P:DNA-templated transcription termination"/>
    <property type="evidence" value="ECO:0007669"/>
    <property type="project" value="UniProtKB-UniRule"/>
</dbReference>
<dbReference type="SUPFAM" id="SSF54814">
    <property type="entry name" value="Prokaryotic type KH domain (KH-domain type II)"/>
    <property type="match status" value="2"/>
</dbReference>
<organism evidence="11 12">
    <name type="scientific">Candidatus Saganbacteria bacterium</name>
    <dbReference type="NCBI Taxonomy" id="2575572"/>
    <lineage>
        <taxon>Bacteria</taxon>
        <taxon>Bacillati</taxon>
        <taxon>Saganbacteria</taxon>
    </lineage>
</organism>
<dbReference type="HAMAP" id="MF_00945_B">
    <property type="entry name" value="NusA_B"/>
    <property type="match status" value="1"/>
</dbReference>
<dbReference type="PROSITE" id="PS50084">
    <property type="entry name" value="KH_TYPE_1"/>
    <property type="match status" value="1"/>
</dbReference>
<dbReference type="Pfam" id="PF08529">
    <property type="entry name" value="NusA_N"/>
    <property type="match status" value="1"/>
</dbReference>
<dbReference type="CDD" id="cd02134">
    <property type="entry name" value="KH-II_NusA_rpt1"/>
    <property type="match status" value="1"/>
</dbReference>
<evidence type="ECO:0000256" key="1">
    <source>
        <dbReference type="ARBA" id="ARBA00022472"/>
    </source>
</evidence>
<dbReference type="InterPro" id="IPR010213">
    <property type="entry name" value="TF_NusA"/>
</dbReference>
<keyword evidence="1 7" id="KW-0806">Transcription termination</keyword>
<dbReference type="CDD" id="cd04455">
    <property type="entry name" value="S1_NusA"/>
    <property type="match status" value="1"/>
</dbReference>
<feature type="domain" description="Transcription factor NusA N-terminal" evidence="8">
    <location>
        <begin position="58"/>
        <end position="95"/>
    </location>
</feature>
<evidence type="ECO:0000259" key="9">
    <source>
        <dbReference type="Pfam" id="PF13184"/>
    </source>
</evidence>
<dbReference type="GO" id="GO:0003700">
    <property type="term" value="F:DNA-binding transcription factor activity"/>
    <property type="evidence" value="ECO:0007669"/>
    <property type="project" value="InterPro"/>
</dbReference>
<protein>
    <recommendedName>
        <fullName evidence="7">Transcription termination/antitermination protein NusA</fullName>
    </recommendedName>
</protein>
<name>A0A833L1D3_UNCSA</name>
<keyword evidence="6 7" id="KW-0804">Transcription</keyword>
<keyword evidence="5 7" id="KW-0805">Transcription regulation</keyword>
<dbReference type="InterPro" id="IPR030842">
    <property type="entry name" value="TF_NusA_bacterial"/>
</dbReference>
<comment type="similarity">
    <text evidence="7">Belongs to the NusA family.</text>
</comment>
<dbReference type="SUPFAM" id="SSF69705">
    <property type="entry name" value="Transcription factor NusA, N-terminal domain"/>
    <property type="match status" value="1"/>
</dbReference>
<evidence type="ECO:0000256" key="7">
    <source>
        <dbReference type="HAMAP-Rule" id="MF_00945"/>
    </source>
</evidence>
<accession>A0A833L1D3</accession>
<dbReference type="Proteomes" id="UP000488506">
    <property type="component" value="Unassembled WGS sequence"/>
</dbReference>
<feature type="domain" description="NusA-like second KH" evidence="10">
    <location>
        <begin position="251"/>
        <end position="316"/>
    </location>
</feature>
<evidence type="ECO:0000313" key="12">
    <source>
        <dbReference type="Proteomes" id="UP000488506"/>
    </source>
</evidence>
<dbReference type="EMBL" id="WPAF01000009">
    <property type="protein sequence ID" value="KAF0134356.1"/>
    <property type="molecule type" value="Genomic_DNA"/>
</dbReference>
<evidence type="ECO:0000256" key="5">
    <source>
        <dbReference type="ARBA" id="ARBA00023015"/>
    </source>
</evidence>
<dbReference type="Pfam" id="PF13184">
    <property type="entry name" value="KH_NusA_1st"/>
    <property type="match status" value="1"/>
</dbReference>
<dbReference type="InterPro" id="IPR036555">
    <property type="entry name" value="NusA_N_sf"/>
</dbReference>
<dbReference type="GO" id="GO:0003723">
    <property type="term" value="F:RNA binding"/>
    <property type="evidence" value="ECO:0007669"/>
    <property type="project" value="UniProtKB-UniRule"/>
</dbReference>
<keyword evidence="4 7" id="KW-0694">RNA-binding</keyword>
<dbReference type="InterPro" id="IPR012340">
    <property type="entry name" value="NA-bd_OB-fold"/>
</dbReference>
<comment type="caution">
    <text evidence="11">The sequence shown here is derived from an EMBL/GenBank/DDBJ whole genome shotgun (WGS) entry which is preliminary data.</text>
</comment>
<keyword evidence="3 7" id="KW-0889">Transcription antitermination</keyword>
<dbReference type="PANTHER" id="PTHR22648">
    <property type="entry name" value="TRANSCRIPTION TERMINATION FACTOR NUSA"/>
    <property type="match status" value="1"/>
</dbReference>
<evidence type="ECO:0000256" key="6">
    <source>
        <dbReference type="ARBA" id="ARBA00023163"/>
    </source>
</evidence>
<evidence type="ECO:0000259" key="10">
    <source>
        <dbReference type="Pfam" id="PF26594"/>
    </source>
</evidence>
<dbReference type="NCBIfam" id="TIGR01953">
    <property type="entry name" value="NusA"/>
    <property type="match status" value="1"/>
</dbReference>
<evidence type="ECO:0000313" key="11">
    <source>
        <dbReference type="EMBL" id="KAF0134356.1"/>
    </source>
</evidence>
<keyword evidence="2 7" id="KW-0963">Cytoplasm</keyword>
<dbReference type="SUPFAM" id="SSF50249">
    <property type="entry name" value="Nucleic acid-binding proteins"/>
    <property type="match status" value="1"/>
</dbReference>
<dbReference type="AlphaFoldDB" id="A0A833L1D3"/>
<sequence>MKKAPNYKAMFAEIERERGIKEADLVSALKDALMSAAKKRFPNPDDLEVIIENDGSAKIFDKIKGIEVTPSDFGRLAAQTAKQVILQRIREAEKQGTFDEFTGKIGEIANIVVQCPEYSGYLVNIGRIETFLANSEVIPGETLMPQERVKVIIKEVKKTSKGPLIVISRTDPNFIKKLFEMEIPEIKQGILEIKAISREPGKRTKIAVFSNDSNIGAVGTCIGPMGNRIQNITKEIKNERIDVIEWTDKAKTYIANALSPAKHLNVKVNEEQKSAQVIVPEKELSLAIGRDGQNVRLAVRLTGYRIDIISEEKLEEFKKSKEGK</sequence>
<evidence type="ECO:0000256" key="2">
    <source>
        <dbReference type="ARBA" id="ARBA00022490"/>
    </source>
</evidence>
<dbReference type="Gene3D" id="3.30.300.20">
    <property type="match status" value="2"/>
</dbReference>